<protein>
    <submittedName>
        <fullName evidence="8">RNA polymerase sigma-70 factor, ECF subfamily</fullName>
    </submittedName>
</protein>
<dbReference type="SUPFAM" id="SSF88946">
    <property type="entry name" value="Sigma2 domain of RNA polymerase sigma factors"/>
    <property type="match status" value="1"/>
</dbReference>
<dbReference type="InterPro" id="IPR014284">
    <property type="entry name" value="RNA_pol_sigma-70_dom"/>
</dbReference>
<dbReference type="InterPro" id="IPR007630">
    <property type="entry name" value="RNA_pol_sigma70_r4"/>
</dbReference>
<dbReference type="PANTHER" id="PTHR43133">
    <property type="entry name" value="RNA POLYMERASE ECF-TYPE SIGMA FACTO"/>
    <property type="match status" value="1"/>
</dbReference>
<dbReference type="InterPro" id="IPR036388">
    <property type="entry name" value="WH-like_DNA-bd_sf"/>
</dbReference>
<feature type="domain" description="RNA polymerase sigma-70 region 2" evidence="6">
    <location>
        <begin position="26"/>
        <end position="95"/>
    </location>
</feature>
<dbReference type="Gene3D" id="1.10.1740.10">
    <property type="match status" value="1"/>
</dbReference>
<evidence type="ECO:0000256" key="3">
    <source>
        <dbReference type="ARBA" id="ARBA00023082"/>
    </source>
</evidence>
<dbReference type="CDD" id="cd06171">
    <property type="entry name" value="Sigma70_r4"/>
    <property type="match status" value="1"/>
</dbReference>
<dbReference type="InterPro" id="IPR013325">
    <property type="entry name" value="RNA_pol_sigma_r2"/>
</dbReference>
<dbReference type="EMBL" id="FNEN01000002">
    <property type="protein sequence ID" value="SDI47826.1"/>
    <property type="molecule type" value="Genomic_DNA"/>
</dbReference>
<comment type="similarity">
    <text evidence="1">Belongs to the sigma-70 factor family. ECF subfamily.</text>
</comment>
<evidence type="ECO:0000256" key="4">
    <source>
        <dbReference type="ARBA" id="ARBA00023125"/>
    </source>
</evidence>
<dbReference type="InterPro" id="IPR013324">
    <property type="entry name" value="RNA_pol_sigma_r3/r4-like"/>
</dbReference>
<dbReference type="GO" id="GO:0006352">
    <property type="term" value="P:DNA-templated transcription initiation"/>
    <property type="evidence" value="ECO:0007669"/>
    <property type="project" value="InterPro"/>
</dbReference>
<proteinExistence type="inferred from homology"/>
<organism evidence="8 9">
    <name type="scientific">Natribacillus halophilus</name>
    <dbReference type="NCBI Taxonomy" id="549003"/>
    <lineage>
        <taxon>Bacteria</taxon>
        <taxon>Bacillati</taxon>
        <taxon>Bacillota</taxon>
        <taxon>Bacilli</taxon>
        <taxon>Bacillales</taxon>
        <taxon>Bacillaceae</taxon>
        <taxon>Natribacillus</taxon>
    </lineage>
</organism>
<dbReference type="Pfam" id="PF04542">
    <property type="entry name" value="Sigma70_r2"/>
    <property type="match status" value="1"/>
</dbReference>
<dbReference type="OrthoDB" id="9784272at2"/>
<gene>
    <name evidence="8" type="ORF">SAMN04488123_102353</name>
</gene>
<evidence type="ECO:0000259" key="6">
    <source>
        <dbReference type="Pfam" id="PF04542"/>
    </source>
</evidence>
<keyword evidence="2" id="KW-0805">Transcription regulation</keyword>
<evidence type="ECO:0000313" key="9">
    <source>
        <dbReference type="Proteomes" id="UP000198853"/>
    </source>
</evidence>
<reference evidence="8 9" key="1">
    <citation type="submission" date="2016-10" db="EMBL/GenBank/DDBJ databases">
        <authorList>
            <person name="de Groot N.N."/>
        </authorList>
    </citation>
    <scope>NUCLEOTIDE SEQUENCE [LARGE SCALE GENOMIC DNA]</scope>
    <source>
        <strain evidence="8 9">DSM 21771</strain>
    </source>
</reference>
<evidence type="ECO:0000256" key="1">
    <source>
        <dbReference type="ARBA" id="ARBA00010641"/>
    </source>
</evidence>
<keyword evidence="3" id="KW-0731">Sigma factor</keyword>
<keyword evidence="4" id="KW-0238">DNA-binding</keyword>
<dbReference type="Gene3D" id="1.10.10.10">
    <property type="entry name" value="Winged helix-like DNA-binding domain superfamily/Winged helix DNA-binding domain"/>
    <property type="match status" value="1"/>
</dbReference>
<dbReference type="Pfam" id="PF04545">
    <property type="entry name" value="Sigma70_r4"/>
    <property type="match status" value="1"/>
</dbReference>
<dbReference type="PANTHER" id="PTHR43133:SF62">
    <property type="entry name" value="RNA POLYMERASE SIGMA FACTOR SIGZ"/>
    <property type="match status" value="1"/>
</dbReference>
<keyword evidence="5" id="KW-0804">Transcription</keyword>
<evidence type="ECO:0000256" key="2">
    <source>
        <dbReference type="ARBA" id="ARBA00023015"/>
    </source>
</evidence>
<keyword evidence="9" id="KW-1185">Reference proteome</keyword>
<evidence type="ECO:0000259" key="7">
    <source>
        <dbReference type="Pfam" id="PF04545"/>
    </source>
</evidence>
<dbReference type="SUPFAM" id="SSF88659">
    <property type="entry name" value="Sigma3 and sigma4 domains of RNA polymerase sigma factors"/>
    <property type="match status" value="1"/>
</dbReference>
<evidence type="ECO:0000256" key="5">
    <source>
        <dbReference type="ARBA" id="ARBA00023163"/>
    </source>
</evidence>
<sequence length="194" mass="22733">MASEEPSEQQLIEQIVNKDPQALEQLYHRYERPIYAFAYRLVGEEMMAEEVMQELFLRVWNSAYRYDSDKAKFSTWMFTLTRNISIDLIRKKGRRVSDHPVEDQTLQTVKDTSQNVEEHMEDQMLADDIKEALQALNGQQQDIVEWIYFQGYTQQEVADTYAIPLGTVKSRARLALKNLQKHMAPNQKEGRGRA</sequence>
<dbReference type="InterPro" id="IPR007627">
    <property type="entry name" value="RNA_pol_sigma70_r2"/>
</dbReference>
<dbReference type="NCBIfam" id="TIGR02937">
    <property type="entry name" value="sigma70-ECF"/>
    <property type="match status" value="1"/>
</dbReference>
<dbReference type="Proteomes" id="UP000198853">
    <property type="component" value="Unassembled WGS sequence"/>
</dbReference>
<dbReference type="RefSeq" id="WP_090396241.1">
    <property type="nucleotide sequence ID" value="NZ_FNEN01000002.1"/>
</dbReference>
<name>A0A1G8KWR7_9BACI</name>
<dbReference type="AlphaFoldDB" id="A0A1G8KWR7"/>
<feature type="domain" description="RNA polymerase sigma-70 region 4" evidence="7">
    <location>
        <begin position="132"/>
        <end position="181"/>
    </location>
</feature>
<evidence type="ECO:0000313" key="8">
    <source>
        <dbReference type="EMBL" id="SDI47826.1"/>
    </source>
</evidence>
<dbReference type="GO" id="GO:0003677">
    <property type="term" value="F:DNA binding"/>
    <property type="evidence" value="ECO:0007669"/>
    <property type="project" value="UniProtKB-KW"/>
</dbReference>
<dbReference type="InterPro" id="IPR039425">
    <property type="entry name" value="RNA_pol_sigma-70-like"/>
</dbReference>
<accession>A0A1G8KWR7</accession>
<dbReference type="GO" id="GO:0016987">
    <property type="term" value="F:sigma factor activity"/>
    <property type="evidence" value="ECO:0007669"/>
    <property type="project" value="UniProtKB-KW"/>
</dbReference>